<comment type="subcellular location">
    <subcellularLocation>
        <location evidence="1">Cytoplasm</location>
        <location evidence="1">Nucleoid</location>
    </subcellularLocation>
</comment>
<protein>
    <submittedName>
        <fullName evidence="7">H-NS family nucleoid-associated regulatory protein</fullName>
    </submittedName>
</protein>
<dbReference type="SMART" id="SM00528">
    <property type="entry name" value="HNS"/>
    <property type="match status" value="1"/>
</dbReference>
<dbReference type="EMBL" id="JBHRSB010000002">
    <property type="protein sequence ID" value="MFC3000281.1"/>
    <property type="molecule type" value="Genomic_DNA"/>
</dbReference>
<comment type="similarity">
    <text evidence="2">Belongs to the histone-like protein H-NS family.</text>
</comment>
<feature type="domain" description="DNA-binding protein H-NS-like C-terminal" evidence="6">
    <location>
        <begin position="76"/>
        <end position="119"/>
    </location>
</feature>
<keyword evidence="4" id="KW-0238">DNA-binding</keyword>
<dbReference type="PANTHER" id="PTHR38097:SF2">
    <property type="entry name" value="DNA-BINDING PROTEIN STPA"/>
    <property type="match status" value="1"/>
</dbReference>
<name>A0ABV7BRG4_9PROT</name>
<feature type="region of interest" description="Disordered" evidence="5">
    <location>
        <begin position="55"/>
        <end position="119"/>
    </location>
</feature>
<evidence type="ECO:0000256" key="5">
    <source>
        <dbReference type="SAM" id="MobiDB-lite"/>
    </source>
</evidence>
<dbReference type="Proteomes" id="UP001595420">
    <property type="component" value="Unassembled WGS sequence"/>
</dbReference>
<reference evidence="8" key="1">
    <citation type="journal article" date="2019" name="Int. J. Syst. Evol. Microbiol.">
        <title>The Global Catalogue of Microorganisms (GCM) 10K type strain sequencing project: providing services to taxonomists for standard genome sequencing and annotation.</title>
        <authorList>
            <consortium name="The Broad Institute Genomics Platform"/>
            <consortium name="The Broad Institute Genome Sequencing Center for Infectious Disease"/>
            <person name="Wu L."/>
            <person name="Ma J."/>
        </authorList>
    </citation>
    <scope>NUCLEOTIDE SEQUENCE [LARGE SCALE GENOMIC DNA]</scope>
    <source>
        <strain evidence="8">CGMCC 1.16855</strain>
    </source>
</reference>
<comment type="caution">
    <text evidence="7">The sequence shown here is derived from an EMBL/GenBank/DDBJ whole genome shotgun (WGS) entry which is preliminary data.</text>
</comment>
<gene>
    <name evidence="7" type="ORF">ACFOD3_10280</name>
</gene>
<keyword evidence="8" id="KW-1185">Reference proteome</keyword>
<sequence>MAEKSPINLDSLSVAELTALIAAAEAKRQEKLEGAKAALMEEFAQKAAALGIDVGELYGRGPQEPSASTGRRKPRKDAGQPVPVKYRSPKGETWSGRGRRPGWLTEALSRGKSVEDFRA</sequence>
<dbReference type="InterPro" id="IPR027444">
    <property type="entry name" value="H-NS_C_dom"/>
</dbReference>
<dbReference type="PANTHER" id="PTHR38097">
    <property type="match status" value="1"/>
</dbReference>
<evidence type="ECO:0000256" key="4">
    <source>
        <dbReference type="ARBA" id="ARBA00023125"/>
    </source>
</evidence>
<evidence type="ECO:0000256" key="1">
    <source>
        <dbReference type="ARBA" id="ARBA00004453"/>
    </source>
</evidence>
<keyword evidence="3" id="KW-0963">Cytoplasm</keyword>
<proteinExistence type="inferred from homology"/>
<dbReference type="Pfam" id="PF00816">
    <property type="entry name" value="Histone_HNS"/>
    <property type="match status" value="1"/>
</dbReference>
<dbReference type="RefSeq" id="WP_216836319.1">
    <property type="nucleotide sequence ID" value="NZ_JAFNJS010000002.1"/>
</dbReference>
<evidence type="ECO:0000313" key="7">
    <source>
        <dbReference type="EMBL" id="MFC3000281.1"/>
    </source>
</evidence>
<evidence type="ECO:0000256" key="3">
    <source>
        <dbReference type="ARBA" id="ARBA00022490"/>
    </source>
</evidence>
<evidence type="ECO:0000256" key="2">
    <source>
        <dbReference type="ARBA" id="ARBA00010610"/>
    </source>
</evidence>
<evidence type="ECO:0000259" key="6">
    <source>
        <dbReference type="SMART" id="SM00528"/>
    </source>
</evidence>
<organism evidence="7 8">
    <name type="scientific">Falsiroseomonas tokyonensis</name>
    <dbReference type="NCBI Taxonomy" id="430521"/>
    <lineage>
        <taxon>Bacteria</taxon>
        <taxon>Pseudomonadati</taxon>
        <taxon>Pseudomonadota</taxon>
        <taxon>Alphaproteobacteria</taxon>
        <taxon>Acetobacterales</taxon>
        <taxon>Roseomonadaceae</taxon>
        <taxon>Falsiroseomonas</taxon>
    </lineage>
</organism>
<accession>A0ABV7BRG4</accession>
<evidence type="ECO:0000313" key="8">
    <source>
        <dbReference type="Proteomes" id="UP001595420"/>
    </source>
</evidence>